<dbReference type="Proteomes" id="UP000644693">
    <property type="component" value="Unassembled WGS sequence"/>
</dbReference>
<dbReference type="InterPro" id="IPR004360">
    <property type="entry name" value="Glyas_Fos-R_dOase_dom"/>
</dbReference>
<proteinExistence type="predicted"/>
<dbReference type="PANTHER" id="PTHR33993:SF14">
    <property type="entry name" value="GB|AAF24581.1"/>
    <property type="match status" value="1"/>
</dbReference>
<evidence type="ECO:0000256" key="1">
    <source>
        <dbReference type="SAM" id="SignalP"/>
    </source>
</evidence>
<name>A0A918XKG4_9GAMM</name>
<feature type="domain" description="VOC" evidence="2">
    <location>
        <begin position="29"/>
        <end position="138"/>
    </location>
</feature>
<organism evidence="3 4">
    <name type="scientific">Parahalioglobus pacificus</name>
    <dbReference type="NCBI Taxonomy" id="930806"/>
    <lineage>
        <taxon>Bacteria</taxon>
        <taxon>Pseudomonadati</taxon>
        <taxon>Pseudomonadota</taxon>
        <taxon>Gammaproteobacteria</taxon>
        <taxon>Cellvibrionales</taxon>
        <taxon>Halieaceae</taxon>
        <taxon>Parahalioglobus</taxon>
    </lineage>
</organism>
<evidence type="ECO:0000259" key="2">
    <source>
        <dbReference type="PROSITE" id="PS51819"/>
    </source>
</evidence>
<dbReference type="Gene3D" id="3.10.180.10">
    <property type="entry name" value="2,3-Dihydroxybiphenyl 1,2-Dioxygenase, domain 1"/>
    <property type="match status" value="1"/>
</dbReference>
<dbReference type="SUPFAM" id="SSF54593">
    <property type="entry name" value="Glyoxalase/Bleomycin resistance protein/Dihydroxybiphenyl dioxygenase"/>
    <property type="match status" value="1"/>
</dbReference>
<dbReference type="AlphaFoldDB" id="A0A918XKG4"/>
<dbReference type="InterPro" id="IPR052164">
    <property type="entry name" value="Anthracycline_SecMetBiosynth"/>
</dbReference>
<dbReference type="InterPro" id="IPR037523">
    <property type="entry name" value="VOC_core"/>
</dbReference>
<feature type="signal peptide" evidence="1">
    <location>
        <begin position="1"/>
        <end position="19"/>
    </location>
</feature>
<gene>
    <name evidence="3" type="ORF">GCM10007053_24330</name>
</gene>
<dbReference type="PROSITE" id="PS51819">
    <property type="entry name" value="VOC"/>
    <property type="match status" value="1"/>
</dbReference>
<sequence>MKFLLALLLSMTGVSQVQADTQGQSHMHGPRTTVYMVDDMARAKAWYTEAFGIAPYFDEAYYIGFNVRGYELGLMPADASEKATSVIAYWGVDDADAAYDRLVGLGATPLNPVSDVGGGIRLGVVNDPFGNALGVIYNPHFNSAVESPDED</sequence>
<comment type="caution">
    <text evidence="3">The sequence shown here is derived from an EMBL/GenBank/DDBJ whole genome shotgun (WGS) entry which is preliminary data.</text>
</comment>
<evidence type="ECO:0000313" key="4">
    <source>
        <dbReference type="Proteomes" id="UP000644693"/>
    </source>
</evidence>
<accession>A0A918XKG4</accession>
<dbReference type="RefSeq" id="WP_229802737.1">
    <property type="nucleotide sequence ID" value="NZ_BMYM01000002.1"/>
</dbReference>
<feature type="chain" id="PRO_5036697416" evidence="1">
    <location>
        <begin position="20"/>
        <end position="151"/>
    </location>
</feature>
<keyword evidence="1" id="KW-0732">Signal</keyword>
<dbReference type="PANTHER" id="PTHR33993">
    <property type="entry name" value="GLYOXALASE-RELATED"/>
    <property type="match status" value="1"/>
</dbReference>
<keyword evidence="4" id="KW-1185">Reference proteome</keyword>
<dbReference type="InterPro" id="IPR029068">
    <property type="entry name" value="Glyas_Bleomycin-R_OHBP_Dase"/>
</dbReference>
<dbReference type="EMBL" id="BMYM01000002">
    <property type="protein sequence ID" value="GHD36196.1"/>
    <property type="molecule type" value="Genomic_DNA"/>
</dbReference>
<dbReference type="Pfam" id="PF00903">
    <property type="entry name" value="Glyoxalase"/>
    <property type="match status" value="1"/>
</dbReference>
<protein>
    <submittedName>
        <fullName evidence="3">Glyoxalase</fullName>
    </submittedName>
</protein>
<reference evidence="3" key="1">
    <citation type="journal article" date="2014" name="Int. J. Syst. Evol. Microbiol.">
        <title>Complete genome sequence of Corynebacterium casei LMG S-19264T (=DSM 44701T), isolated from a smear-ripened cheese.</title>
        <authorList>
            <consortium name="US DOE Joint Genome Institute (JGI-PGF)"/>
            <person name="Walter F."/>
            <person name="Albersmeier A."/>
            <person name="Kalinowski J."/>
            <person name="Ruckert C."/>
        </authorList>
    </citation>
    <scope>NUCLEOTIDE SEQUENCE</scope>
    <source>
        <strain evidence="3">KCTC 23430</strain>
    </source>
</reference>
<reference evidence="3" key="2">
    <citation type="submission" date="2020-09" db="EMBL/GenBank/DDBJ databases">
        <authorList>
            <person name="Sun Q."/>
            <person name="Kim S."/>
        </authorList>
    </citation>
    <scope>NUCLEOTIDE SEQUENCE</scope>
    <source>
        <strain evidence="3">KCTC 23430</strain>
    </source>
</reference>
<evidence type="ECO:0000313" key="3">
    <source>
        <dbReference type="EMBL" id="GHD36196.1"/>
    </source>
</evidence>